<name>A0A7J6V474_THATH</name>
<protein>
    <submittedName>
        <fullName evidence="1">Uncharacterized protein</fullName>
    </submittedName>
</protein>
<comment type="caution">
    <text evidence="1">The sequence shown here is derived from an EMBL/GenBank/DDBJ whole genome shotgun (WGS) entry which is preliminary data.</text>
</comment>
<keyword evidence="2" id="KW-1185">Reference proteome</keyword>
<evidence type="ECO:0000313" key="2">
    <source>
        <dbReference type="Proteomes" id="UP000554482"/>
    </source>
</evidence>
<sequence>MDTSKSSRLAELMSVVLREEELQRARLEEMADLMLKVKIDNQKTIINIEDEEPIIIDDRKTSPTTPDIIQKQKKNKLGTSRLNVVRNLGLDKVITQKPK</sequence>
<dbReference type="AlphaFoldDB" id="A0A7J6V474"/>
<dbReference type="EMBL" id="JABWDY010039379">
    <property type="protein sequence ID" value="KAF5178955.1"/>
    <property type="molecule type" value="Genomic_DNA"/>
</dbReference>
<organism evidence="1 2">
    <name type="scientific">Thalictrum thalictroides</name>
    <name type="common">Rue-anemone</name>
    <name type="synonym">Anemone thalictroides</name>
    <dbReference type="NCBI Taxonomy" id="46969"/>
    <lineage>
        <taxon>Eukaryota</taxon>
        <taxon>Viridiplantae</taxon>
        <taxon>Streptophyta</taxon>
        <taxon>Embryophyta</taxon>
        <taxon>Tracheophyta</taxon>
        <taxon>Spermatophyta</taxon>
        <taxon>Magnoliopsida</taxon>
        <taxon>Ranunculales</taxon>
        <taxon>Ranunculaceae</taxon>
        <taxon>Thalictroideae</taxon>
        <taxon>Thalictrum</taxon>
    </lineage>
</organism>
<reference evidence="1 2" key="1">
    <citation type="submission" date="2020-06" db="EMBL/GenBank/DDBJ databases">
        <title>Transcriptomic and genomic resources for Thalictrum thalictroides and T. hernandezii: Facilitating candidate gene discovery in an emerging model plant lineage.</title>
        <authorList>
            <person name="Arias T."/>
            <person name="Riano-Pachon D.M."/>
            <person name="Di Stilio V.S."/>
        </authorList>
    </citation>
    <scope>NUCLEOTIDE SEQUENCE [LARGE SCALE GENOMIC DNA]</scope>
    <source>
        <strain evidence="2">cv. WT478/WT964</strain>
        <tissue evidence="1">Leaves</tissue>
    </source>
</reference>
<proteinExistence type="predicted"/>
<feature type="non-terminal residue" evidence="1">
    <location>
        <position position="99"/>
    </location>
</feature>
<accession>A0A7J6V474</accession>
<evidence type="ECO:0000313" key="1">
    <source>
        <dbReference type="EMBL" id="KAF5178955.1"/>
    </source>
</evidence>
<gene>
    <name evidence="1" type="ORF">FRX31_031458</name>
</gene>
<dbReference type="Proteomes" id="UP000554482">
    <property type="component" value="Unassembled WGS sequence"/>
</dbReference>